<name>C0BUH8_BIFPS</name>
<comment type="caution">
    <text evidence="2">The sequence shown here is derived from an EMBL/GenBank/DDBJ whole genome shotgun (WGS) entry which is preliminary data.</text>
</comment>
<dbReference type="EMBL" id="ABXX02000004">
    <property type="protein sequence ID" value="EEG70320.1"/>
    <property type="molecule type" value="Genomic_DNA"/>
</dbReference>
<organism evidence="2 3">
    <name type="scientific">Bifidobacterium pseudocatenulatum DSM 20438 = JCM 1200 = LMG 10505</name>
    <dbReference type="NCBI Taxonomy" id="547043"/>
    <lineage>
        <taxon>Bacteria</taxon>
        <taxon>Bacillati</taxon>
        <taxon>Actinomycetota</taxon>
        <taxon>Actinomycetes</taxon>
        <taxon>Bifidobacteriales</taxon>
        <taxon>Bifidobacteriaceae</taxon>
        <taxon>Bifidobacterium</taxon>
    </lineage>
</organism>
<proteinExistence type="predicted"/>
<evidence type="ECO:0000256" key="1">
    <source>
        <dbReference type="SAM" id="MobiDB-lite"/>
    </source>
</evidence>
<gene>
    <name evidence="2" type="ORF">BIFPSEUDO_04066</name>
</gene>
<feature type="region of interest" description="Disordered" evidence="1">
    <location>
        <begin position="61"/>
        <end position="90"/>
    </location>
</feature>
<accession>C0BUH8</accession>
<dbReference type="AlphaFoldDB" id="C0BUH8"/>
<reference evidence="2 3" key="2">
    <citation type="submission" date="2009-02" db="EMBL/GenBank/DDBJ databases">
        <authorList>
            <person name="Fulton L."/>
            <person name="Clifton S."/>
            <person name="Fulton B."/>
            <person name="Xu J."/>
            <person name="Minx P."/>
            <person name="Pepin K.H."/>
            <person name="Johnson M."/>
            <person name="Bhonagiri V."/>
            <person name="Nash W.E."/>
            <person name="Mardis E.R."/>
            <person name="Wilson R.K."/>
        </authorList>
    </citation>
    <scope>NUCLEOTIDE SEQUENCE [LARGE SCALE GENOMIC DNA]</scope>
    <source>
        <strain evidence="2 3">DSM 20438</strain>
    </source>
</reference>
<reference evidence="2 3" key="1">
    <citation type="submission" date="2009-02" db="EMBL/GenBank/DDBJ databases">
        <title>Draft genome sequence of Bifidobacterium pseudocatenulatum (DSM 20438).</title>
        <authorList>
            <person name="Sudarsanam P."/>
            <person name="Ley R."/>
            <person name="Guruge J."/>
            <person name="Turnbaugh P.J."/>
            <person name="Mahowald M."/>
            <person name="Liep D."/>
            <person name="Gordon J."/>
        </authorList>
    </citation>
    <scope>NUCLEOTIDE SEQUENCE [LARGE SCALE GENOMIC DNA]</scope>
    <source>
        <strain evidence="2 3">DSM 20438</strain>
    </source>
</reference>
<evidence type="ECO:0000313" key="2">
    <source>
        <dbReference type="EMBL" id="EEG70320.1"/>
    </source>
</evidence>
<sequence>MTTFAIFPFRFPDRPLHIQVARPTRAICRAFSSHIPTLAGPTNKHGETIAIVPSEVIEYSPDRATKSPTGCSRTGMPPHVDVATNTREEA</sequence>
<evidence type="ECO:0000313" key="3">
    <source>
        <dbReference type="Proteomes" id="UP000003875"/>
    </source>
</evidence>
<dbReference type="Proteomes" id="UP000003875">
    <property type="component" value="Unassembled WGS sequence"/>
</dbReference>
<protein>
    <submittedName>
        <fullName evidence="2">Uncharacterized protein</fullName>
    </submittedName>
</protein>